<dbReference type="InterPro" id="IPR002173">
    <property type="entry name" value="Carboh/pur_kinase_PfkB_CS"/>
</dbReference>
<name>A0A0D1KRT5_9SPHN</name>
<comment type="caution">
    <text evidence="5">The sequence shown here is derived from an EMBL/GenBank/DDBJ whole genome shotgun (WGS) entry which is preliminary data.</text>
</comment>
<evidence type="ECO:0000259" key="4">
    <source>
        <dbReference type="Pfam" id="PF00294"/>
    </source>
</evidence>
<evidence type="ECO:0000313" key="5">
    <source>
        <dbReference type="EMBL" id="KIU27209.1"/>
    </source>
</evidence>
<reference evidence="5 6" key="1">
    <citation type="submission" date="2015-01" db="EMBL/GenBank/DDBJ databases">
        <title>Genome of Sphingomonas taxi strain 30a.</title>
        <authorList>
            <person name="Eevers N."/>
            <person name="Van Hamme J."/>
            <person name="Bottos E."/>
            <person name="Weyens N."/>
            <person name="Vangronsveld J."/>
        </authorList>
    </citation>
    <scope>NUCLEOTIDE SEQUENCE [LARGE SCALE GENOMIC DNA]</scope>
    <source>
        <strain evidence="5 6">30a</strain>
    </source>
</reference>
<dbReference type="Pfam" id="PF00294">
    <property type="entry name" value="PfkB"/>
    <property type="match status" value="1"/>
</dbReference>
<dbReference type="Gene3D" id="3.40.1190.20">
    <property type="match status" value="1"/>
</dbReference>
<accession>A0A0D1KRT5</accession>
<dbReference type="GO" id="GO:0006974">
    <property type="term" value="P:DNA damage response"/>
    <property type="evidence" value="ECO:0007669"/>
    <property type="project" value="TreeGrafter"/>
</dbReference>
<feature type="domain" description="Carbohydrate kinase PfkB" evidence="4">
    <location>
        <begin position="4"/>
        <end position="299"/>
    </location>
</feature>
<sequence>MRIVVAGEGMLELSRGRTAAAVAPDAPTWRLGYGGDTLNTAIHLTRGGDRVAYLTALGVDPFSEGLRDDWTSEGLDTSLILTDPARLPGLYAIQTDAEGERTFSYWRGDSAARQMFALPAAEAAIATAEAADLLVFSLISLAILPDAGRSALLSLAGRMRAQGKQVAFDGNYRARLWADAAEARQWRDHAIACCSIGLPTLEDECAMEGASASAADTAARWRATGAATVIVKLGADGCLLPDGQILPPPQRLIPIDTSGAGDAFNAGYLHATLRGADPRAAALAGHRLAGWVVMRAGAVPARGTDDIYARLLG</sequence>
<dbReference type="InterPro" id="IPR029056">
    <property type="entry name" value="Ribokinase-like"/>
</dbReference>
<evidence type="ECO:0000256" key="2">
    <source>
        <dbReference type="ARBA" id="ARBA00022679"/>
    </source>
</evidence>
<dbReference type="InterPro" id="IPR011611">
    <property type="entry name" value="PfkB_dom"/>
</dbReference>
<protein>
    <submittedName>
        <fullName evidence="5">2-dehydro-3-deoxygluconokinase</fullName>
    </submittedName>
</protein>
<evidence type="ECO:0000256" key="1">
    <source>
        <dbReference type="ARBA" id="ARBA00010688"/>
    </source>
</evidence>
<dbReference type="PANTHER" id="PTHR43085">
    <property type="entry name" value="HEXOKINASE FAMILY MEMBER"/>
    <property type="match status" value="1"/>
</dbReference>
<dbReference type="InterPro" id="IPR050306">
    <property type="entry name" value="PfkB_Carbo_kinase"/>
</dbReference>
<proteinExistence type="inferred from homology"/>
<dbReference type="AlphaFoldDB" id="A0A0D1KRT5"/>
<dbReference type="GO" id="GO:0008673">
    <property type="term" value="F:2-dehydro-3-deoxygluconokinase activity"/>
    <property type="evidence" value="ECO:0007669"/>
    <property type="project" value="TreeGrafter"/>
</dbReference>
<dbReference type="CDD" id="cd01166">
    <property type="entry name" value="KdgK"/>
    <property type="match status" value="1"/>
</dbReference>
<dbReference type="EMBL" id="JXTP01000051">
    <property type="protein sequence ID" value="KIU27209.1"/>
    <property type="molecule type" value="Genomic_DNA"/>
</dbReference>
<dbReference type="GO" id="GO:0019698">
    <property type="term" value="P:D-galacturonate catabolic process"/>
    <property type="evidence" value="ECO:0007669"/>
    <property type="project" value="TreeGrafter"/>
</dbReference>
<evidence type="ECO:0000313" key="6">
    <source>
        <dbReference type="Proteomes" id="UP000033203"/>
    </source>
</evidence>
<keyword evidence="3 5" id="KW-0418">Kinase</keyword>
<dbReference type="GO" id="GO:0042840">
    <property type="term" value="P:D-glucuronate catabolic process"/>
    <property type="evidence" value="ECO:0007669"/>
    <property type="project" value="TreeGrafter"/>
</dbReference>
<dbReference type="GO" id="GO:0005829">
    <property type="term" value="C:cytosol"/>
    <property type="evidence" value="ECO:0007669"/>
    <property type="project" value="TreeGrafter"/>
</dbReference>
<dbReference type="PATRIC" id="fig|1549858.7.peg.1844"/>
<dbReference type="Proteomes" id="UP000033203">
    <property type="component" value="Unassembled WGS sequence"/>
</dbReference>
<dbReference type="PROSITE" id="PS00584">
    <property type="entry name" value="PFKB_KINASES_2"/>
    <property type="match status" value="1"/>
</dbReference>
<comment type="similarity">
    <text evidence="1">Belongs to the carbohydrate kinase PfkB family.</text>
</comment>
<dbReference type="PANTHER" id="PTHR43085:SF15">
    <property type="entry name" value="2-DEHYDRO-3-DEOXYGLUCONOKINASE"/>
    <property type="match status" value="1"/>
</dbReference>
<evidence type="ECO:0000256" key="3">
    <source>
        <dbReference type="ARBA" id="ARBA00022777"/>
    </source>
</evidence>
<keyword evidence="2" id="KW-0808">Transferase</keyword>
<dbReference type="SUPFAM" id="SSF53613">
    <property type="entry name" value="Ribokinase-like"/>
    <property type="match status" value="1"/>
</dbReference>
<gene>
    <name evidence="5" type="ORF">SR41_10960</name>
</gene>
<organism evidence="5 6">
    <name type="scientific">Sphingomonas melonis</name>
    <dbReference type="NCBI Taxonomy" id="152682"/>
    <lineage>
        <taxon>Bacteria</taxon>
        <taxon>Pseudomonadati</taxon>
        <taxon>Pseudomonadota</taxon>
        <taxon>Alphaproteobacteria</taxon>
        <taxon>Sphingomonadales</taxon>
        <taxon>Sphingomonadaceae</taxon>
        <taxon>Sphingomonas</taxon>
    </lineage>
</organism>